<keyword evidence="2" id="KW-0378">Hydrolase</keyword>
<evidence type="ECO:0000256" key="2">
    <source>
        <dbReference type="ARBA" id="ARBA00022801"/>
    </source>
</evidence>
<evidence type="ECO:0000313" key="6">
    <source>
        <dbReference type="Proteomes" id="UP000005753"/>
    </source>
</evidence>
<dbReference type="SUPFAM" id="SSF51011">
    <property type="entry name" value="Glycosyl hydrolase domain"/>
    <property type="match status" value="1"/>
</dbReference>
<keyword evidence="6" id="KW-1185">Reference proteome</keyword>
<reference evidence="5 6" key="2">
    <citation type="submission" date="2012-02" db="EMBL/GenBank/DDBJ databases">
        <title>Improved High-Quality Draft sequence of Eubacterium cellulosolvens 6.</title>
        <authorList>
            <consortium name="US DOE Joint Genome Institute"/>
            <person name="Lucas S."/>
            <person name="Han J."/>
            <person name="Lapidus A."/>
            <person name="Cheng J.-F."/>
            <person name="Goodwin L."/>
            <person name="Pitluck S."/>
            <person name="Peters L."/>
            <person name="Mikhailova N."/>
            <person name="Gu W."/>
            <person name="Detter J.C."/>
            <person name="Han C."/>
            <person name="Tapia R."/>
            <person name="Land M."/>
            <person name="Hauser L."/>
            <person name="Kyrpides N."/>
            <person name="Ivanova N."/>
            <person name="Pagani I."/>
            <person name="Johnson E."/>
            <person name="Mukhopadhyay B."/>
            <person name="Anderson I."/>
            <person name="Woyke T."/>
        </authorList>
    </citation>
    <scope>NUCLEOTIDE SEQUENCE [LARGE SCALE GENOMIC DNA]</scope>
    <source>
        <strain evidence="5 6">6</strain>
    </source>
</reference>
<keyword evidence="3 5" id="KW-0326">Glycosidase</keyword>
<proteinExistence type="inferred from homology"/>
<reference evidence="5 6" key="1">
    <citation type="submission" date="2010-08" db="EMBL/GenBank/DDBJ databases">
        <authorList>
            <consortium name="US DOE Joint Genome Institute (JGI-PGF)"/>
            <person name="Lucas S."/>
            <person name="Copeland A."/>
            <person name="Lapidus A."/>
            <person name="Cheng J.-F."/>
            <person name="Bruce D."/>
            <person name="Goodwin L."/>
            <person name="Pitluck S."/>
            <person name="Land M.L."/>
            <person name="Hauser L."/>
            <person name="Chang Y.-J."/>
            <person name="Anderson I.J."/>
            <person name="Johnson E."/>
            <person name="Mulhopadhyay B."/>
            <person name="Kyrpides N."/>
            <person name="Woyke T.J."/>
        </authorList>
    </citation>
    <scope>NUCLEOTIDE SEQUENCE [LARGE SCALE GENOMIC DNA]</scope>
    <source>
        <strain evidence="5 6">6</strain>
    </source>
</reference>
<dbReference type="STRING" id="633697.EubceDRAFT1_1809"/>
<dbReference type="EMBL" id="CM001487">
    <property type="protein sequence ID" value="EIM57586.1"/>
    <property type="molecule type" value="Genomic_DNA"/>
</dbReference>
<dbReference type="Pfam" id="PF00128">
    <property type="entry name" value="Alpha-amylase"/>
    <property type="match status" value="1"/>
</dbReference>
<gene>
    <name evidence="5" type="ORF">EubceDRAFT1_1809</name>
</gene>
<name>I5AUW3_EUBC6</name>
<dbReference type="PANTHER" id="PTHR10357">
    <property type="entry name" value="ALPHA-AMYLASE FAMILY MEMBER"/>
    <property type="match status" value="1"/>
</dbReference>
<dbReference type="InterPro" id="IPR006047">
    <property type="entry name" value="GH13_cat_dom"/>
</dbReference>
<sequence>MEQKWWQNQIAYQIWPKSFCDSDGDGIGDIQGIISKLDYLKELGIGILWISPMYSSPLADEGYDISDYYDIDPRFGNLINFDILLLEARSRNIHVIMDLVVNHCSDEHEWFRKACEDPEGPYGKFFYIRDLKDGRPPTNWRSYFGGSVWEPLPGHPDKVYLHFFHKKQPDLNWENPELREEIYRMMNWWMDRGISGFRIDAIMNIRKPEIFRDYPADREDGLCSLHHVLHDQMDVKVYLNEMRDKVFLPHDAFTVGEVFDNDPEALEQFIGINGCFSSMFDFSGEVFNRSGKGWYADPAFLTPDQYKECIFHAQRAVKDKGFLSNIIENHDEPRGVSRYLPQNFTDVHTPAAKKALAGIYFLLRGIPFIYQGQELGMENVPFTSMDDITDCSTLDQYRVALDAGLTPDEAFAGVTSLSRDNARTPFPWDDSENGGFTTGIPWTKPHPAYPEINAAAQLRDPDSVLSFYKKLTALRHDPEYGNVLCYGEFLPFLEEQTNLIAYYRWNGIRTVLVLANFQPECQNVELPEKNYHPILINEGSLHFYNRTLTLLGWQFCVLEVT</sequence>
<dbReference type="OrthoDB" id="9805159at2"/>
<dbReference type="Proteomes" id="UP000005753">
    <property type="component" value="Chromosome"/>
</dbReference>
<dbReference type="InterPro" id="IPR045857">
    <property type="entry name" value="O16G_dom_2"/>
</dbReference>
<evidence type="ECO:0000259" key="4">
    <source>
        <dbReference type="SMART" id="SM00642"/>
    </source>
</evidence>
<dbReference type="Gene3D" id="3.20.20.80">
    <property type="entry name" value="Glycosidases"/>
    <property type="match status" value="1"/>
</dbReference>
<dbReference type="AlphaFoldDB" id="I5AUW3"/>
<dbReference type="eggNOG" id="COG0366">
    <property type="taxonomic scope" value="Bacteria"/>
</dbReference>
<dbReference type="PANTHER" id="PTHR10357:SF179">
    <property type="entry name" value="NEUTRAL AND BASIC AMINO ACID TRANSPORT PROTEIN RBAT"/>
    <property type="match status" value="1"/>
</dbReference>
<comment type="similarity">
    <text evidence="1">Belongs to the glycosyl hydrolase 13 family.</text>
</comment>
<accession>I5AUW3</accession>
<dbReference type="SMART" id="SM00642">
    <property type="entry name" value="Aamy"/>
    <property type="match status" value="1"/>
</dbReference>
<dbReference type="CDD" id="cd11333">
    <property type="entry name" value="AmyAc_SI_OligoGlu_DGase"/>
    <property type="match status" value="1"/>
</dbReference>
<evidence type="ECO:0000256" key="1">
    <source>
        <dbReference type="ARBA" id="ARBA00008061"/>
    </source>
</evidence>
<dbReference type="GO" id="GO:0004556">
    <property type="term" value="F:alpha-amylase activity"/>
    <property type="evidence" value="ECO:0007669"/>
    <property type="project" value="TreeGrafter"/>
</dbReference>
<protein>
    <submittedName>
        <fullName evidence="5">Glycosidase</fullName>
    </submittedName>
</protein>
<dbReference type="InterPro" id="IPR017853">
    <property type="entry name" value="GH"/>
</dbReference>
<feature type="domain" description="Glycosyl hydrolase family 13 catalytic" evidence="4">
    <location>
        <begin position="13"/>
        <end position="423"/>
    </location>
</feature>
<dbReference type="SUPFAM" id="SSF51445">
    <property type="entry name" value="(Trans)glycosidases"/>
    <property type="match status" value="1"/>
</dbReference>
<evidence type="ECO:0000256" key="3">
    <source>
        <dbReference type="ARBA" id="ARBA00023295"/>
    </source>
</evidence>
<dbReference type="GO" id="GO:0009313">
    <property type="term" value="P:oligosaccharide catabolic process"/>
    <property type="evidence" value="ECO:0007669"/>
    <property type="project" value="TreeGrafter"/>
</dbReference>
<dbReference type="FunFam" id="3.20.20.80:FF:000064">
    <property type="entry name" value="Oligo-1,6-glucosidase"/>
    <property type="match status" value="1"/>
</dbReference>
<dbReference type="Gene3D" id="3.90.400.10">
    <property type="entry name" value="Oligo-1,6-glucosidase, Domain 2"/>
    <property type="match status" value="1"/>
</dbReference>
<dbReference type="HOGENOM" id="CLU_006462_2_3_9"/>
<evidence type="ECO:0000313" key="5">
    <source>
        <dbReference type="EMBL" id="EIM57586.1"/>
    </source>
</evidence>
<organism evidence="5 6">
    <name type="scientific">Eubacterium cellulosolvens (strain ATCC 43171 / JCM 9499 / 6)</name>
    <name type="common">Cillobacterium cellulosolvens</name>
    <dbReference type="NCBI Taxonomy" id="633697"/>
    <lineage>
        <taxon>Bacteria</taxon>
        <taxon>Bacillati</taxon>
        <taxon>Bacillota</taxon>
        <taxon>Clostridia</taxon>
        <taxon>Eubacteriales</taxon>
        <taxon>Eubacteriaceae</taxon>
        <taxon>Eubacterium</taxon>
    </lineage>
</organism>